<dbReference type="AlphaFoldDB" id="A0AA94FAL4"/>
<sequence>MIMKIFNLKNYSLITKVLIIFFIITFFSIFLRTALAQPKIEEKNIKDDVTHITKALLVAKDLVNESTLEIELKEILEKNLALKSSKVEFFNSNIDKDFFTSEEKIDNKTFIVWCFKLNFKNEKNRFLKFSLDKKELEDKNNTSFLVKFLLPETLIALAIGIFLILILVRKMLKDIEILNKQLTKSLEEKDILLKEIHHRVKNNLALTISLIELQEEEIDDVKAKKVLFNIQERLYTMELLHRKLYESTNLSEISLKNYINDLVQTISKTYNYHEKIEIKMKVEDINLSIETAMPYGLILNELLTNAFKYAFINQKNPKLEIYILKNNNEEIELIVKDNGKGLQKEFSKISNETLGLRLINMIVKFQLMGTITYSYENGAKFLIKSNFKK</sequence>
<evidence type="ECO:0000256" key="4">
    <source>
        <dbReference type="ARBA" id="ARBA00022679"/>
    </source>
</evidence>
<evidence type="ECO:0000313" key="11">
    <source>
        <dbReference type="EMBL" id="RXI28869.1"/>
    </source>
</evidence>
<keyword evidence="3" id="KW-0597">Phosphoprotein</keyword>
<evidence type="ECO:0000259" key="10">
    <source>
        <dbReference type="PROSITE" id="PS50109"/>
    </source>
</evidence>
<keyword evidence="9" id="KW-1133">Transmembrane helix</keyword>
<evidence type="ECO:0000256" key="9">
    <source>
        <dbReference type="SAM" id="Phobius"/>
    </source>
</evidence>
<dbReference type="GO" id="GO:0005524">
    <property type="term" value="F:ATP binding"/>
    <property type="evidence" value="ECO:0007669"/>
    <property type="project" value="UniProtKB-KW"/>
</dbReference>
<dbReference type="InterPro" id="IPR005467">
    <property type="entry name" value="His_kinase_dom"/>
</dbReference>
<gene>
    <name evidence="11" type="ORF">CP962_13070</name>
</gene>
<evidence type="ECO:0000256" key="2">
    <source>
        <dbReference type="ARBA" id="ARBA00012438"/>
    </source>
</evidence>
<dbReference type="SUPFAM" id="SSF55874">
    <property type="entry name" value="ATPase domain of HSP90 chaperone/DNA topoisomerase II/histidine kinase"/>
    <property type="match status" value="1"/>
</dbReference>
<keyword evidence="5" id="KW-0547">Nucleotide-binding</keyword>
<comment type="caution">
    <text evidence="11">The sequence shown here is derived from an EMBL/GenBank/DDBJ whole genome shotgun (WGS) entry which is preliminary data.</text>
</comment>
<reference evidence="11 12" key="1">
    <citation type="submission" date="2017-09" db="EMBL/GenBank/DDBJ databases">
        <title>Genomics of the genus Arcobacter.</title>
        <authorList>
            <person name="Perez-Cataluna A."/>
            <person name="Figueras M.J."/>
            <person name="Salas-Masso N."/>
        </authorList>
    </citation>
    <scope>NUCLEOTIDE SEQUENCE [LARGE SCALE GENOMIC DNA]</scope>
    <source>
        <strain evidence="11 12">CECT 7837</strain>
    </source>
</reference>
<feature type="coiled-coil region" evidence="8">
    <location>
        <begin position="168"/>
        <end position="195"/>
    </location>
</feature>
<dbReference type="Pfam" id="PF02518">
    <property type="entry name" value="HATPase_c"/>
    <property type="match status" value="1"/>
</dbReference>
<dbReference type="InterPro" id="IPR003594">
    <property type="entry name" value="HATPase_dom"/>
</dbReference>
<evidence type="ECO:0000313" key="12">
    <source>
        <dbReference type="Proteomes" id="UP000290588"/>
    </source>
</evidence>
<dbReference type="Pfam" id="PF07568">
    <property type="entry name" value="HisKA_2"/>
    <property type="match status" value="1"/>
</dbReference>
<dbReference type="InterPro" id="IPR036890">
    <property type="entry name" value="HATPase_C_sf"/>
</dbReference>
<dbReference type="Gene3D" id="3.30.450.20">
    <property type="entry name" value="PAS domain"/>
    <property type="match status" value="1"/>
</dbReference>
<dbReference type="PANTHER" id="PTHR41523:SF8">
    <property type="entry name" value="ETHYLENE RESPONSE SENSOR PROTEIN"/>
    <property type="match status" value="1"/>
</dbReference>
<feature type="transmembrane region" description="Helical" evidence="9">
    <location>
        <begin position="148"/>
        <end position="168"/>
    </location>
</feature>
<dbReference type="Proteomes" id="UP000290588">
    <property type="component" value="Unassembled WGS sequence"/>
</dbReference>
<dbReference type="EMBL" id="NXIG01000017">
    <property type="protein sequence ID" value="RXI28869.1"/>
    <property type="molecule type" value="Genomic_DNA"/>
</dbReference>
<accession>A0AA94FAL4</accession>
<feature type="domain" description="Histidine kinase" evidence="10">
    <location>
        <begin position="195"/>
        <end position="389"/>
    </location>
</feature>
<proteinExistence type="predicted"/>
<keyword evidence="4" id="KW-0808">Transferase</keyword>
<keyword evidence="9" id="KW-0472">Membrane</keyword>
<dbReference type="InterPro" id="IPR011495">
    <property type="entry name" value="Sig_transdc_His_kin_sub2_dim/P"/>
</dbReference>
<dbReference type="PROSITE" id="PS50109">
    <property type="entry name" value="HIS_KIN"/>
    <property type="match status" value="1"/>
</dbReference>
<evidence type="ECO:0000256" key="1">
    <source>
        <dbReference type="ARBA" id="ARBA00000085"/>
    </source>
</evidence>
<dbReference type="PANTHER" id="PTHR41523">
    <property type="entry name" value="TWO-COMPONENT SYSTEM SENSOR PROTEIN"/>
    <property type="match status" value="1"/>
</dbReference>
<keyword evidence="8" id="KW-0175">Coiled coil</keyword>
<comment type="catalytic activity">
    <reaction evidence="1">
        <text>ATP + protein L-histidine = ADP + protein N-phospho-L-histidine.</text>
        <dbReference type="EC" id="2.7.13.3"/>
    </reaction>
</comment>
<keyword evidence="7" id="KW-0067">ATP-binding</keyword>
<dbReference type="Gene3D" id="3.30.565.10">
    <property type="entry name" value="Histidine kinase-like ATPase, C-terminal domain"/>
    <property type="match status" value="1"/>
</dbReference>
<dbReference type="GO" id="GO:0004673">
    <property type="term" value="F:protein histidine kinase activity"/>
    <property type="evidence" value="ECO:0007669"/>
    <property type="project" value="UniProtKB-EC"/>
</dbReference>
<dbReference type="EC" id="2.7.13.3" evidence="2"/>
<protein>
    <recommendedName>
        <fullName evidence="2">histidine kinase</fullName>
        <ecNumber evidence="2">2.7.13.3</ecNumber>
    </recommendedName>
</protein>
<evidence type="ECO:0000256" key="3">
    <source>
        <dbReference type="ARBA" id="ARBA00022553"/>
    </source>
</evidence>
<organism evidence="11 12">
    <name type="scientific">Arcobacter ellisii</name>
    <dbReference type="NCBI Taxonomy" id="913109"/>
    <lineage>
        <taxon>Bacteria</taxon>
        <taxon>Pseudomonadati</taxon>
        <taxon>Campylobacterota</taxon>
        <taxon>Epsilonproteobacteria</taxon>
        <taxon>Campylobacterales</taxon>
        <taxon>Arcobacteraceae</taxon>
        <taxon>Arcobacter</taxon>
    </lineage>
</organism>
<keyword evidence="9" id="KW-0812">Transmembrane</keyword>
<evidence type="ECO:0000256" key="5">
    <source>
        <dbReference type="ARBA" id="ARBA00022741"/>
    </source>
</evidence>
<evidence type="ECO:0000256" key="8">
    <source>
        <dbReference type="SAM" id="Coils"/>
    </source>
</evidence>
<evidence type="ECO:0000256" key="7">
    <source>
        <dbReference type="ARBA" id="ARBA00022840"/>
    </source>
</evidence>
<keyword evidence="6" id="KW-0418">Kinase</keyword>
<evidence type="ECO:0000256" key="6">
    <source>
        <dbReference type="ARBA" id="ARBA00022777"/>
    </source>
</evidence>
<name>A0AA94FAL4_9BACT</name>